<dbReference type="AlphaFoldDB" id="A0AAV7VVE8"/>
<dbReference type="EMBL" id="JANPWB010000002">
    <property type="protein sequence ID" value="KAJ1204779.1"/>
    <property type="molecule type" value="Genomic_DNA"/>
</dbReference>
<name>A0AAV7VVE8_PLEWA</name>
<evidence type="ECO:0000256" key="1">
    <source>
        <dbReference type="SAM" id="MobiDB-lite"/>
    </source>
</evidence>
<dbReference type="Proteomes" id="UP001066276">
    <property type="component" value="Chromosome 1_2"/>
</dbReference>
<sequence length="230" mass="24593">MLHNKLTPCRISTTHWSSPFLPSALVPAREERPFPLLVSFGAELAGHFLLWGPTKAQLRRAASQVAAGPFTPRADRPAESRRGRGNSAATSTTRRGSHSYPLGVVRPPQALKGRGHMSLLQLWSPPAPYACRHRLPLGRSAMPSLNGLNAHRRPRCRSARLRPLSAAPANRKRSPEMLPPDSPSWATGTLVRLLLSAPESSWRPSTLGGALAGGGQGPLNRCGGLGGGAR</sequence>
<proteinExistence type="predicted"/>
<accession>A0AAV7VVE8</accession>
<evidence type="ECO:0000313" key="3">
    <source>
        <dbReference type="Proteomes" id="UP001066276"/>
    </source>
</evidence>
<protein>
    <submittedName>
        <fullName evidence="2">Uncharacterized protein</fullName>
    </submittedName>
</protein>
<reference evidence="2" key="1">
    <citation type="journal article" date="2022" name="bioRxiv">
        <title>Sequencing and chromosome-scale assembly of the giantPleurodeles waltlgenome.</title>
        <authorList>
            <person name="Brown T."/>
            <person name="Elewa A."/>
            <person name="Iarovenko S."/>
            <person name="Subramanian E."/>
            <person name="Araus A.J."/>
            <person name="Petzold A."/>
            <person name="Susuki M."/>
            <person name="Suzuki K.-i.T."/>
            <person name="Hayashi T."/>
            <person name="Toyoda A."/>
            <person name="Oliveira C."/>
            <person name="Osipova E."/>
            <person name="Leigh N.D."/>
            <person name="Simon A."/>
            <person name="Yun M.H."/>
        </authorList>
    </citation>
    <scope>NUCLEOTIDE SEQUENCE</scope>
    <source>
        <strain evidence="2">20211129_DDA</strain>
        <tissue evidence="2">Liver</tissue>
    </source>
</reference>
<comment type="caution">
    <text evidence="2">The sequence shown here is derived from an EMBL/GenBank/DDBJ whole genome shotgun (WGS) entry which is preliminary data.</text>
</comment>
<gene>
    <name evidence="2" type="ORF">NDU88_000217</name>
</gene>
<organism evidence="2 3">
    <name type="scientific">Pleurodeles waltl</name>
    <name type="common">Iberian ribbed newt</name>
    <dbReference type="NCBI Taxonomy" id="8319"/>
    <lineage>
        <taxon>Eukaryota</taxon>
        <taxon>Metazoa</taxon>
        <taxon>Chordata</taxon>
        <taxon>Craniata</taxon>
        <taxon>Vertebrata</taxon>
        <taxon>Euteleostomi</taxon>
        <taxon>Amphibia</taxon>
        <taxon>Batrachia</taxon>
        <taxon>Caudata</taxon>
        <taxon>Salamandroidea</taxon>
        <taxon>Salamandridae</taxon>
        <taxon>Pleurodelinae</taxon>
        <taxon>Pleurodeles</taxon>
    </lineage>
</organism>
<evidence type="ECO:0000313" key="2">
    <source>
        <dbReference type="EMBL" id="KAJ1204779.1"/>
    </source>
</evidence>
<feature type="region of interest" description="Disordered" evidence="1">
    <location>
        <begin position="200"/>
        <end position="230"/>
    </location>
</feature>
<keyword evidence="3" id="KW-1185">Reference proteome</keyword>
<feature type="region of interest" description="Disordered" evidence="1">
    <location>
        <begin position="62"/>
        <end position="108"/>
    </location>
</feature>
<feature type="compositionally biased region" description="Basic and acidic residues" evidence="1">
    <location>
        <begin position="73"/>
        <end position="82"/>
    </location>
</feature>
<feature type="compositionally biased region" description="Gly residues" evidence="1">
    <location>
        <begin position="210"/>
        <end position="230"/>
    </location>
</feature>